<dbReference type="OrthoDB" id="8186197at2759"/>
<name>A0A811U4T1_CERCA</name>
<evidence type="ECO:0000256" key="1">
    <source>
        <dbReference type="SAM" id="MobiDB-lite"/>
    </source>
</evidence>
<proteinExistence type="predicted"/>
<evidence type="ECO:0000313" key="3">
    <source>
        <dbReference type="Proteomes" id="UP000606786"/>
    </source>
</evidence>
<organism evidence="2 3">
    <name type="scientific">Ceratitis capitata</name>
    <name type="common">Mediterranean fruit fly</name>
    <name type="synonym">Tephritis capitata</name>
    <dbReference type="NCBI Taxonomy" id="7213"/>
    <lineage>
        <taxon>Eukaryota</taxon>
        <taxon>Metazoa</taxon>
        <taxon>Ecdysozoa</taxon>
        <taxon>Arthropoda</taxon>
        <taxon>Hexapoda</taxon>
        <taxon>Insecta</taxon>
        <taxon>Pterygota</taxon>
        <taxon>Neoptera</taxon>
        <taxon>Endopterygota</taxon>
        <taxon>Diptera</taxon>
        <taxon>Brachycera</taxon>
        <taxon>Muscomorpha</taxon>
        <taxon>Tephritoidea</taxon>
        <taxon>Tephritidae</taxon>
        <taxon>Ceratitis</taxon>
        <taxon>Ceratitis</taxon>
    </lineage>
</organism>
<dbReference type="EMBL" id="CAJHJT010000001">
    <property type="protein sequence ID" value="CAD6992265.1"/>
    <property type="molecule type" value="Genomic_DNA"/>
</dbReference>
<feature type="region of interest" description="Disordered" evidence="1">
    <location>
        <begin position="1"/>
        <end position="48"/>
    </location>
</feature>
<keyword evidence="3" id="KW-1185">Reference proteome</keyword>
<comment type="caution">
    <text evidence="2">The sequence shown here is derived from an EMBL/GenBank/DDBJ whole genome shotgun (WGS) entry which is preliminary data.</text>
</comment>
<gene>
    <name evidence="2" type="ORF">CCAP1982_LOCUS1132</name>
</gene>
<dbReference type="Proteomes" id="UP000606786">
    <property type="component" value="Unassembled WGS sequence"/>
</dbReference>
<dbReference type="AlphaFoldDB" id="A0A811U4T1"/>
<sequence>MSTRSVNTQRNQQQQQRQLKNVPQQNVFVRPKHANAITEPTNSETRSKCGRYALVPLEDLPPVSVAKAGTL</sequence>
<accession>A0A811U4T1</accession>
<reference evidence="2" key="1">
    <citation type="submission" date="2020-11" db="EMBL/GenBank/DDBJ databases">
        <authorList>
            <person name="Whitehead M."/>
        </authorList>
    </citation>
    <scope>NUCLEOTIDE SEQUENCE</scope>
    <source>
        <strain evidence="2">EGII</strain>
    </source>
</reference>
<protein>
    <submittedName>
        <fullName evidence="2">(Mediterranean fruit fly) hypothetical protein</fullName>
    </submittedName>
</protein>
<evidence type="ECO:0000313" key="2">
    <source>
        <dbReference type="EMBL" id="CAD6992265.1"/>
    </source>
</evidence>
<feature type="compositionally biased region" description="Low complexity" evidence="1">
    <location>
        <begin position="7"/>
        <end position="26"/>
    </location>
</feature>